<accession>A0A418PM83</accession>
<feature type="transmembrane region" description="Helical" evidence="10">
    <location>
        <begin position="349"/>
        <end position="376"/>
    </location>
</feature>
<feature type="transmembrane region" description="Helical" evidence="10">
    <location>
        <begin position="247"/>
        <end position="268"/>
    </location>
</feature>
<evidence type="ECO:0000256" key="10">
    <source>
        <dbReference type="SAM" id="Phobius"/>
    </source>
</evidence>
<keyword evidence="12" id="KW-1185">Reference proteome</keyword>
<evidence type="ECO:0000256" key="9">
    <source>
        <dbReference type="ARBA" id="ARBA00031636"/>
    </source>
</evidence>
<comment type="caution">
    <text evidence="11">The sequence shown here is derived from an EMBL/GenBank/DDBJ whole genome shotgun (WGS) entry which is preliminary data.</text>
</comment>
<dbReference type="NCBIfam" id="TIGR00797">
    <property type="entry name" value="matE"/>
    <property type="match status" value="1"/>
</dbReference>
<dbReference type="GO" id="GO:0005886">
    <property type="term" value="C:plasma membrane"/>
    <property type="evidence" value="ECO:0007669"/>
    <property type="project" value="UniProtKB-SubCell"/>
</dbReference>
<dbReference type="AlphaFoldDB" id="A0A418PM83"/>
<feature type="transmembrane region" description="Helical" evidence="10">
    <location>
        <begin position="388"/>
        <end position="408"/>
    </location>
</feature>
<evidence type="ECO:0000256" key="8">
    <source>
        <dbReference type="ARBA" id="ARBA00023136"/>
    </source>
</evidence>
<proteinExistence type="predicted"/>
<dbReference type="EMBL" id="QXML01000012">
    <property type="protein sequence ID" value="RIW12715.1"/>
    <property type="molecule type" value="Genomic_DNA"/>
</dbReference>
<feature type="transmembrane region" description="Helical" evidence="10">
    <location>
        <begin position="315"/>
        <end position="337"/>
    </location>
</feature>
<dbReference type="GO" id="GO:0042910">
    <property type="term" value="F:xenobiotic transmembrane transporter activity"/>
    <property type="evidence" value="ECO:0007669"/>
    <property type="project" value="InterPro"/>
</dbReference>
<feature type="transmembrane region" description="Helical" evidence="10">
    <location>
        <begin position="52"/>
        <end position="74"/>
    </location>
</feature>
<dbReference type="GO" id="GO:0006811">
    <property type="term" value="P:monoatomic ion transport"/>
    <property type="evidence" value="ECO:0007669"/>
    <property type="project" value="UniProtKB-KW"/>
</dbReference>
<protein>
    <recommendedName>
        <fullName evidence="9">Multidrug-efflux transporter</fullName>
    </recommendedName>
</protein>
<evidence type="ECO:0000256" key="2">
    <source>
        <dbReference type="ARBA" id="ARBA00022448"/>
    </source>
</evidence>
<evidence type="ECO:0000256" key="4">
    <source>
        <dbReference type="ARBA" id="ARBA00022475"/>
    </source>
</evidence>
<feature type="transmembrane region" description="Helical" evidence="10">
    <location>
        <begin position="121"/>
        <end position="142"/>
    </location>
</feature>
<keyword evidence="8 10" id="KW-0472">Membrane</keyword>
<feature type="transmembrane region" description="Helical" evidence="10">
    <location>
        <begin position="414"/>
        <end position="432"/>
    </location>
</feature>
<dbReference type="OrthoDB" id="9780160at2"/>
<dbReference type="RefSeq" id="WP_119479280.1">
    <property type="nucleotide sequence ID" value="NZ_QXML01000012.1"/>
</dbReference>
<sequence length="455" mass="49671">MTLKNHLNTTFHLAYPVMLSQLGQVSVGVADSMMVGRLGALPLAAASLGNSIFFVIMMFGIGISMGITPLVSVADGKERSKRISRLFSHGLWINIGTSVILTMIVLGLSQGLHYLNQPEEVVILAIPYLLIITASLLPLMVFQTFKQMAEGLSQTKQAMYITIFANLVNVFLNWVLIWGVWGFPELGLNGAGWATLISRVLMAVMMGGYILSSPRYKKYHFRLTLPNASFPMISKILKIGIPTGFQFIFEVSAFSTAAIMMGWIGVNALAGHQIALNLASISYMMATGLATAGMIRVSNQIGKGNMKAMREAGMVVFGMVIAFMFACALLFFTFRYFLPTLYIDDPEVIALSASLLIIAGLFQLSDGVQVVGLGVLRGMEDVKVPTIVTLMAYWVLGLPLGYVLAFEFGMAEKGIWYGLLIGLSITAVMLFYRFHQLSKRKLAEKPAAPIQPSIS</sequence>
<evidence type="ECO:0000256" key="5">
    <source>
        <dbReference type="ARBA" id="ARBA00022692"/>
    </source>
</evidence>
<reference evidence="11 12" key="1">
    <citation type="submission" date="2018-09" db="EMBL/GenBank/DDBJ databases">
        <authorList>
            <person name="Wang X."/>
            <person name="Du Z."/>
        </authorList>
    </citation>
    <scope>NUCLEOTIDE SEQUENCE [LARGE SCALE GENOMIC DNA]</scope>
    <source>
        <strain evidence="11 12">N3</strain>
    </source>
</reference>
<gene>
    <name evidence="11" type="ORF">D0X99_18130</name>
</gene>
<dbReference type="Proteomes" id="UP000283522">
    <property type="component" value="Unassembled WGS sequence"/>
</dbReference>
<dbReference type="PANTHER" id="PTHR43298:SF2">
    <property type="entry name" value="FMN_FAD EXPORTER YEEO-RELATED"/>
    <property type="match status" value="1"/>
</dbReference>
<evidence type="ECO:0000256" key="3">
    <source>
        <dbReference type="ARBA" id="ARBA00022449"/>
    </source>
</evidence>
<evidence type="ECO:0000256" key="6">
    <source>
        <dbReference type="ARBA" id="ARBA00022989"/>
    </source>
</evidence>
<feature type="transmembrane region" description="Helical" evidence="10">
    <location>
        <begin position="274"/>
        <end position="295"/>
    </location>
</feature>
<dbReference type="InterPro" id="IPR048279">
    <property type="entry name" value="MdtK-like"/>
</dbReference>
<keyword evidence="5 10" id="KW-0812">Transmembrane</keyword>
<keyword evidence="3" id="KW-0050">Antiport</keyword>
<dbReference type="CDD" id="cd13131">
    <property type="entry name" value="MATE_NorM_like"/>
    <property type="match status" value="1"/>
</dbReference>
<keyword evidence="4" id="KW-1003">Cell membrane</keyword>
<comment type="subcellular location">
    <subcellularLocation>
        <location evidence="1">Cell membrane</location>
        <topology evidence="1">Multi-pass membrane protein</topology>
    </subcellularLocation>
</comment>
<dbReference type="InterPro" id="IPR002528">
    <property type="entry name" value="MATE_fam"/>
</dbReference>
<dbReference type="GO" id="GO:0015297">
    <property type="term" value="F:antiporter activity"/>
    <property type="evidence" value="ECO:0007669"/>
    <property type="project" value="UniProtKB-KW"/>
</dbReference>
<dbReference type="InterPro" id="IPR050222">
    <property type="entry name" value="MATE_MdtK"/>
</dbReference>
<dbReference type="PIRSF" id="PIRSF006603">
    <property type="entry name" value="DinF"/>
    <property type="match status" value="1"/>
</dbReference>
<evidence type="ECO:0000256" key="7">
    <source>
        <dbReference type="ARBA" id="ARBA00023065"/>
    </source>
</evidence>
<dbReference type="Pfam" id="PF01554">
    <property type="entry name" value="MatE"/>
    <property type="match status" value="2"/>
</dbReference>
<name>A0A418PM83_9BACT</name>
<dbReference type="PANTHER" id="PTHR43298">
    <property type="entry name" value="MULTIDRUG RESISTANCE PROTEIN NORM-RELATED"/>
    <property type="match status" value="1"/>
</dbReference>
<feature type="transmembrane region" description="Helical" evidence="10">
    <location>
        <begin position="193"/>
        <end position="212"/>
    </location>
</feature>
<keyword evidence="6 10" id="KW-1133">Transmembrane helix</keyword>
<feature type="transmembrane region" description="Helical" evidence="10">
    <location>
        <begin position="86"/>
        <end position="109"/>
    </location>
</feature>
<feature type="transmembrane region" description="Helical" evidence="10">
    <location>
        <begin position="163"/>
        <end position="181"/>
    </location>
</feature>
<organism evidence="11 12">
    <name type="scientific">Algoriphagus lacus</name>
    <dbReference type="NCBI Taxonomy" id="2056311"/>
    <lineage>
        <taxon>Bacteria</taxon>
        <taxon>Pseudomonadati</taxon>
        <taxon>Bacteroidota</taxon>
        <taxon>Cytophagia</taxon>
        <taxon>Cytophagales</taxon>
        <taxon>Cyclobacteriaceae</taxon>
        <taxon>Algoriphagus</taxon>
    </lineage>
</organism>
<evidence type="ECO:0000313" key="11">
    <source>
        <dbReference type="EMBL" id="RIW12715.1"/>
    </source>
</evidence>
<evidence type="ECO:0000313" key="12">
    <source>
        <dbReference type="Proteomes" id="UP000283522"/>
    </source>
</evidence>
<keyword evidence="7" id="KW-0406">Ion transport</keyword>
<evidence type="ECO:0000256" key="1">
    <source>
        <dbReference type="ARBA" id="ARBA00004651"/>
    </source>
</evidence>
<keyword evidence="2" id="KW-0813">Transport</keyword>